<dbReference type="InterPro" id="IPR029068">
    <property type="entry name" value="Glyas_Bleomycin-R_OHBP_Dase"/>
</dbReference>
<evidence type="ECO:0000259" key="1">
    <source>
        <dbReference type="PROSITE" id="PS51819"/>
    </source>
</evidence>
<evidence type="ECO:0000313" key="3">
    <source>
        <dbReference type="Proteomes" id="UP000732105"/>
    </source>
</evidence>
<dbReference type="PROSITE" id="PS51819">
    <property type="entry name" value="VOC"/>
    <property type="match status" value="1"/>
</dbReference>
<dbReference type="PANTHER" id="PTHR36437:SF2">
    <property type="entry name" value="GLYOXALASE_BLEOMYCIN RESISTANCE PROTEIN_DIOXYGENASE"/>
    <property type="match status" value="1"/>
</dbReference>
<sequence length="129" mass="14639">MNRIANVTVLVKDYDEAINFYTKKLNFNLVADQEIGEDMRWVLVSPGGENDASLLLEKAQTEDQKARIGNQTGGSVFMILHTDNFELDYQNLINNGVKITRDRSDEVYGTVCVFSDLYGNLWDLIEAKN</sequence>
<dbReference type="InterPro" id="IPR037523">
    <property type="entry name" value="VOC_core"/>
</dbReference>
<accession>A0ABX1WVM8</accession>
<gene>
    <name evidence="2" type="ORF">ELS83_09000</name>
</gene>
<proteinExistence type="predicted"/>
<comment type="caution">
    <text evidence="2">The sequence shown here is derived from an EMBL/GenBank/DDBJ whole genome shotgun (WGS) entry which is preliminary data.</text>
</comment>
<keyword evidence="3" id="KW-1185">Reference proteome</keyword>
<evidence type="ECO:0000313" key="2">
    <source>
        <dbReference type="EMBL" id="NOU59959.1"/>
    </source>
</evidence>
<name>A0ABX1WVM8_9BACT</name>
<reference evidence="2 3" key="1">
    <citation type="submission" date="2018-12" db="EMBL/GenBank/DDBJ databases">
        <title>Marinifilum JC070 sp. nov., a marine bacterium isolated from Yongle Blue Hole in the South China Sea.</title>
        <authorList>
            <person name="Fu T."/>
        </authorList>
    </citation>
    <scope>NUCLEOTIDE SEQUENCE [LARGE SCALE GENOMIC DNA]</scope>
    <source>
        <strain evidence="2 3">JC070</strain>
    </source>
</reference>
<dbReference type="Pfam" id="PF00903">
    <property type="entry name" value="Glyoxalase"/>
    <property type="match status" value="1"/>
</dbReference>
<dbReference type="EMBL" id="RZNH01000012">
    <property type="protein sequence ID" value="NOU59959.1"/>
    <property type="molecule type" value="Genomic_DNA"/>
</dbReference>
<dbReference type="PANTHER" id="PTHR36437">
    <property type="entry name" value="GLYOXALASE/BLEOMYCIN RESISTANCE PROTEIN/DIOXYGENASE"/>
    <property type="match status" value="1"/>
</dbReference>
<dbReference type="RefSeq" id="WP_171595233.1">
    <property type="nucleotide sequence ID" value="NZ_RZNH01000012.1"/>
</dbReference>
<dbReference type="InterPro" id="IPR004360">
    <property type="entry name" value="Glyas_Fos-R_dOase_dom"/>
</dbReference>
<organism evidence="2 3">
    <name type="scientific">Marinifilum caeruleilacunae</name>
    <dbReference type="NCBI Taxonomy" id="2499076"/>
    <lineage>
        <taxon>Bacteria</taxon>
        <taxon>Pseudomonadati</taxon>
        <taxon>Bacteroidota</taxon>
        <taxon>Bacteroidia</taxon>
        <taxon>Marinilabiliales</taxon>
        <taxon>Marinifilaceae</taxon>
    </lineage>
</organism>
<dbReference type="SUPFAM" id="SSF54593">
    <property type="entry name" value="Glyoxalase/Bleomycin resistance protein/Dihydroxybiphenyl dioxygenase"/>
    <property type="match status" value="1"/>
</dbReference>
<feature type="domain" description="VOC" evidence="1">
    <location>
        <begin position="3"/>
        <end position="127"/>
    </location>
</feature>
<dbReference type="Gene3D" id="3.10.180.10">
    <property type="entry name" value="2,3-Dihydroxybiphenyl 1,2-Dioxygenase, domain 1"/>
    <property type="match status" value="1"/>
</dbReference>
<dbReference type="Proteomes" id="UP000732105">
    <property type="component" value="Unassembled WGS sequence"/>
</dbReference>
<protein>
    <submittedName>
        <fullName evidence="2">VOC family protein</fullName>
    </submittedName>
</protein>